<accession>A0AAD8Q1S8</accession>
<evidence type="ECO:0000313" key="3">
    <source>
        <dbReference type="EMBL" id="KAK1593667.1"/>
    </source>
</evidence>
<feature type="region of interest" description="Disordered" evidence="1">
    <location>
        <begin position="96"/>
        <end position="118"/>
    </location>
</feature>
<sequence length="216" mass="23632">MAQPSSGTTASTLDADYFLHAAYYSGLLALLCLAFLGRVSSPDPSALDKPGANRDFLQGNAAMRARPTDLGASDRLSSLFYSTNLVQRLNSLRAAAKKKMDSGTKQVPSRETDDNDDEAWRRLGNQLPILRGQGSDVFLSLLDLHTRQVSPCFQGSRKTVRRVRRPRCRAGSHTHGPECDGQNVFQPRCISLLTPPHPPPFTSPRLNSPLPSATCR</sequence>
<keyword evidence="2" id="KW-0812">Transmembrane</keyword>
<comment type="caution">
    <text evidence="3">The sequence shown here is derived from an EMBL/GenBank/DDBJ whole genome shotgun (WGS) entry which is preliminary data.</text>
</comment>
<dbReference type="EMBL" id="JAHLJV010000024">
    <property type="protein sequence ID" value="KAK1593667.1"/>
    <property type="molecule type" value="Genomic_DNA"/>
</dbReference>
<evidence type="ECO:0000256" key="2">
    <source>
        <dbReference type="SAM" id="Phobius"/>
    </source>
</evidence>
<feature type="compositionally biased region" description="Basic and acidic residues" evidence="1">
    <location>
        <begin position="98"/>
        <end position="112"/>
    </location>
</feature>
<gene>
    <name evidence="3" type="ORF">LY79DRAFT_176688</name>
</gene>
<protein>
    <submittedName>
        <fullName evidence="3">Uncharacterized protein</fullName>
    </submittedName>
</protein>
<dbReference type="AlphaFoldDB" id="A0AAD8Q1S8"/>
<dbReference type="GeneID" id="85435502"/>
<proteinExistence type="predicted"/>
<reference evidence="3" key="1">
    <citation type="submission" date="2021-06" db="EMBL/GenBank/DDBJ databases">
        <title>Comparative genomics, transcriptomics and evolutionary studies reveal genomic signatures of adaptation to plant cell wall in hemibiotrophic fungi.</title>
        <authorList>
            <consortium name="DOE Joint Genome Institute"/>
            <person name="Baroncelli R."/>
            <person name="Diaz J.F."/>
            <person name="Benocci T."/>
            <person name="Peng M."/>
            <person name="Battaglia E."/>
            <person name="Haridas S."/>
            <person name="Andreopoulos W."/>
            <person name="Labutti K."/>
            <person name="Pangilinan J."/>
            <person name="Floch G.L."/>
            <person name="Makela M.R."/>
            <person name="Henrissat B."/>
            <person name="Grigoriev I.V."/>
            <person name="Crouch J.A."/>
            <person name="De Vries R.P."/>
            <person name="Sukno S.A."/>
            <person name="Thon M.R."/>
        </authorList>
    </citation>
    <scope>NUCLEOTIDE SEQUENCE</scope>
    <source>
        <strain evidence="3">CBS 125086</strain>
    </source>
</reference>
<name>A0AAD8Q1S8_9PEZI</name>
<dbReference type="RefSeq" id="XP_060414953.1">
    <property type="nucleotide sequence ID" value="XM_060551262.1"/>
</dbReference>
<feature type="transmembrane region" description="Helical" evidence="2">
    <location>
        <begin position="17"/>
        <end position="36"/>
    </location>
</feature>
<feature type="compositionally biased region" description="Polar residues" evidence="1">
    <location>
        <begin position="205"/>
        <end position="216"/>
    </location>
</feature>
<feature type="region of interest" description="Disordered" evidence="1">
    <location>
        <begin position="195"/>
        <end position="216"/>
    </location>
</feature>
<evidence type="ECO:0000256" key="1">
    <source>
        <dbReference type="SAM" id="MobiDB-lite"/>
    </source>
</evidence>
<dbReference type="Proteomes" id="UP001230504">
    <property type="component" value="Unassembled WGS sequence"/>
</dbReference>
<keyword evidence="4" id="KW-1185">Reference proteome</keyword>
<keyword evidence="2" id="KW-1133">Transmembrane helix</keyword>
<organism evidence="3 4">
    <name type="scientific">Colletotrichum navitas</name>
    <dbReference type="NCBI Taxonomy" id="681940"/>
    <lineage>
        <taxon>Eukaryota</taxon>
        <taxon>Fungi</taxon>
        <taxon>Dikarya</taxon>
        <taxon>Ascomycota</taxon>
        <taxon>Pezizomycotina</taxon>
        <taxon>Sordariomycetes</taxon>
        <taxon>Hypocreomycetidae</taxon>
        <taxon>Glomerellales</taxon>
        <taxon>Glomerellaceae</taxon>
        <taxon>Colletotrichum</taxon>
        <taxon>Colletotrichum graminicola species complex</taxon>
    </lineage>
</organism>
<evidence type="ECO:0000313" key="4">
    <source>
        <dbReference type="Proteomes" id="UP001230504"/>
    </source>
</evidence>
<keyword evidence="2" id="KW-0472">Membrane</keyword>